<dbReference type="InterPro" id="IPR051120">
    <property type="entry name" value="ABC_AA/LPS_Transport"/>
</dbReference>
<keyword evidence="7" id="KW-1185">Reference proteome</keyword>
<dbReference type="GO" id="GO:0015808">
    <property type="term" value="P:L-alanine transport"/>
    <property type="evidence" value="ECO:0007669"/>
    <property type="project" value="TreeGrafter"/>
</dbReference>
<dbReference type="Pfam" id="PF12399">
    <property type="entry name" value="BCA_ABC_TP_C"/>
    <property type="match status" value="1"/>
</dbReference>
<dbReference type="InterPro" id="IPR027417">
    <property type="entry name" value="P-loop_NTPase"/>
</dbReference>
<dbReference type="SUPFAM" id="SSF52540">
    <property type="entry name" value="P-loop containing nucleoside triphosphate hydrolases"/>
    <property type="match status" value="1"/>
</dbReference>
<dbReference type="GO" id="GO:0015188">
    <property type="term" value="F:L-isoleucine transmembrane transporter activity"/>
    <property type="evidence" value="ECO:0007669"/>
    <property type="project" value="TreeGrafter"/>
</dbReference>
<dbReference type="PANTHER" id="PTHR45772:SF7">
    <property type="entry name" value="AMINO ACID ABC TRANSPORTER ATP-BINDING PROTEIN"/>
    <property type="match status" value="1"/>
</dbReference>
<dbReference type="PROSITE" id="PS50893">
    <property type="entry name" value="ABC_TRANSPORTER_2"/>
    <property type="match status" value="1"/>
</dbReference>
<feature type="domain" description="ABC transporter" evidence="5">
    <location>
        <begin position="10"/>
        <end position="249"/>
    </location>
</feature>
<evidence type="ECO:0000259" key="5">
    <source>
        <dbReference type="PROSITE" id="PS50893"/>
    </source>
</evidence>
<dbReference type="InterPro" id="IPR003439">
    <property type="entry name" value="ABC_transporter-like_ATP-bd"/>
</dbReference>
<dbReference type="PANTHER" id="PTHR45772">
    <property type="entry name" value="CONSERVED COMPONENT OF ABC TRANSPORTER FOR NATURAL AMINO ACIDS-RELATED"/>
    <property type="match status" value="1"/>
</dbReference>
<evidence type="ECO:0000256" key="4">
    <source>
        <dbReference type="ARBA" id="ARBA00022840"/>
    </source>
</evidence>
<dbReference type="GO" id="GO:0005886">
    <property type="term" value="C:plasma membrane"/>
    <property type="evidence" value="ECO:0007669"/>
    <property type="project" value="TreeGrafter"/>
</dbReference>
<keyword evidence="2" id="KW-0813">Transport</keyword>
<keyword evidence="3" id="KW-0547">Nucleotide-binding</keyword>
<dbReference type="GO" id="GO:0015192">
    <property type="term" value="F:L-phenylalanine transmembrane transporter activity"/>
    <property type="evidence" value="ECO:0007669"/>
    <property type="project" value="TreeGrafter"/>
</dbReference>
<proteinExistence type="inferred from homology"/>
<dbReference type="Pfam" id="PF00005">
    <property type="entry name" value="ABC_tran"/>
    <property type="match status" value="1"/>
</dbReference>
<dbReference type="GO" id="GO:0042941">
    <property type="term" value="P:D-alanine transmembrane transport"/>
    <property type="evidence" value="ECO:0007669"/>
    <property type="project" value="TreeGrafter"/>
</dbReference>
<dbReference type="Proteomes" id="UP000243904">
    <property type="component" value="Chromosome I"/>
</dbReference>
<dbReference type="CDD" id="cd03219">
    <property type="entry name" value="ABC_Mj1267_LivG_branched"/>
    <property type="match status" value="1"/>
</dbReference>
<protein>
    <submittedName>
        <fullName evidence="6">Branched-chain amino acid transport system ATP-binding protein</fullName>
    </submittedName>
</protein>
<dbReference type="EMBL" id="LT629750">
    <property type="protein sequence ID" value="SDS83585.1"/>
    <property type="molecule type" value="Genomic_DNA"/>
</dbReference>
<dbReference type="InterPro" id="IPR032823">
    <property type="entry name" value="BCA_ABC_TP_C"/>
</dbReference>
<dbReference type="GO" id="GO:1903806">
    <property type="term" value="P:L-isoleucine import across plasma membrane"/>
    <property type="evidence" value="ECO:0007669"/>
    <property type="project" value="TreeGrafter"/>
</dbReference>
<gene>
    <name evidence="6" type="ORF">SAMN05444158_3392</name>
</gene>
<accession>A0A1H1VFX7</accession>
<reference evidence="7" key="1">
    <citation type="submission" date="2016-10" db="EMBL/GenBank/DDBJ databases">
        <authorList>
            <person name="Varghese N."/>
            <person name="Submissions S."/>
        </authorList>
    </citation>
    <scope>NUCLEOTIDE SEQUENCE [LARGE SCALE GENOMIC DNA]</scope>
    <source>
        <strain evidence="7">GAS369</strain>
    </source>
</reference>
<dbReference type="GO" id="GO:0016887">
    <property type="term" value="F:ATP hydrolysis activity"/>
    <property type="evidence" value="ECO:0007669"/>
    <property type="project" value="InterPro"/>
</dbReference>
<evidence type="ECO:0000313" key="7">
    <source>
        <dbReference type="Proteomes" id="UP000243904"/>
    </source>
</evidence>
<dbReference type="PROSITE" id="PS00211">
    <property type="entry name" value="ABC_TRANSPORTER_1"/>
    <property type="match status" value="1"/>
</dbReference>
<dbReference type="AlphaFoldDB" id="A0A1H1VFX7"/>
<evidence type="ECO:0000256" key="1">
    <source>
        <dbReference type="ARBA" id="ARBA00005417"/>
    </source>
</evidence>
<name>A0A1H1VFX7_9BRAD</name>
<organism evidence="6 7">
    <name type="scientific">Bradyrhizobium canariense</name>
    <dbReference type="NCBI Taxonomy" id="255045"/>
    <lineage>
        <taxon>Bacteria</taxon>
        <taxon>Pseudomonadati</taxon>
        <taxon>Pseudomonadota</taxon>
        <taxon>Alphaproteobacteria</taxon>
        <taxon>Hyphomicrobiales</taxon>
        <taxon>Nitrobacteraceae</taxon>
        <taxon>Bradyrhizobium</taxon>
    </lineage>
</organism>
<dbReference type="GO" id="GO:0005524">
    <property type="term" value="F:ATP binding"/>
    <property type="evidence" value="ECO:0007669"/>
    <property type="project" value="UniProtKB-KW"/>
</dbReference>
<evidence type="ECO:0000256" key="2">
    <source>
        <dbReference type="ARBA" id="ARBA00022448"/>
    </source>
</evidence>
<evidence type="ECO:0000256" key="3">
    <source>
        <dbReference type="ARBA" id="ARBA00022741"/>
    </source>
</evidence>
<comment type="similarity">
    <text evidence="1">Belongs to the ABC transporter superfamily.</text>
</comment>
<dbReference type="GO" id="GO:0005304">
    <property type="term" value="F:L-valine transmembrane transporter activity"/>
    <property type="evidence" value="ECO:0007669"/>
    <property type="project" value="TreeGrafter"/>
</dbReference>
<keyword evidence="4 6" id="KW-0067">ATP-binding</keyword>
<evidence type="ECO:0000313" key="6">
    <source>
        <dbReference type="EMBL" id="SDS83585.1"/>
    </source>
</evidence>
<dbReference type="InterPro" id="IPR017871">
    <property type="entry name" value="ABC_transporter-like_CS"/>
</dbReference>
<dbReference type="Gene3D" id="3.40.50.300">
    <property type="entry name" value="P-loop containing nucleotide triphosphate hydrolases"/>
    <property type="match status" value="1"/>
</dbReference>
<sequence length="253" mass="27184">MSDTSASVLLTVRDVRKSFGNHEVLRGVTTSIGANEVRAVIGPNGAGKTTFINVVTGIYAPTSGRVSLAGRDISRAAPHSIVREGMARTYQIASLYPSLTVAENIVVACRAASKFSKARMTDAISPREYRDRMLELFNLTRLAGRQVAEISHGDQRLVELAVTASLRPRLMLLDEPTAGMSPAETQQFIELINTRLRSSCAIMLVEHDMKVVMGTADTITVLANGAVLAEGGPDSIRNNAKVQEAYLGSAFAH</sequence>
<dbReference type="RefSeq" id="WP_146691156.1">
    <property type="nucleotide sequence ID" value="NZ_LT629750.1"/>
</dbReference>
<dbReference type="GO" id="GO:1903805">
    <property type="term" value="P:L-valine import across plasma membrane"/>
    <property type="evidence" value="ECO:0007669"/>
    <property type="project" value="TreeGrafter"/>
</dbReference>